<gene>
    <name evidence="3" type="ORF">THAOC_09490</name>
</gene>
<feature type="signal peptide" evidence="1">
    <location>
        <begin position="1"/>
        <end position="17"/>
    </location>
</feature>
<feature type="domain" description="GST N-terminal" evidence="2">
    <location>
        <begin position="120"/>
        <end position="206"/>
    </location>
</feature>
<dbReference type="Gene3D" id="3.40.30.10">
    <property type="entry name" value="Glutaredoxin"/>
    <property type="match status" value="1"/>
</dbReference>
<dbReference type="SUPFAM" id="SSF52833">
    <property type="entry name" value="Thioredoxin-like"/>
    <property type="match status" value="1"/>
</dbReference>
<dbReference type="CDD" id="cd00299">
    <property type="entry name" value="GST_C_family"/>
    <property type="match status" value="1"/>
</dbReference>
<dbReference type="PROSITE" id="PS50404">
    <property type="entry name" value="GST_NTER"/>
    <property type="match status" value="1"/>
</dbReference>
<dbReference type="OMA" id="MSYPAAM"/>
<reference evidence="3 4" key="1">
    <citation type="journal article" date="2012" name="Genome Biol.">
        <title>Genome and low-iron response of an oceanic diatom adapted to chronic iron limitation.</title>
        <authorList>
            <person name="Lommer M."/>
            <person name="Specht M."/>
            <person name="Roy A.S."/>
            <person name="Kraemer L."/>
            <person name="Andreson R."/>
            <person name="Gutowska M.A."/>
            <person name="Wolf J."/>
            <person name="Bergner S.V."/>
            <person name="Schilhabel M.B."/>
            <person name="Klostermeier U.C."/>
            <person name="Beiko R.G."/>
            <person name="Rosenstiel P."/>
            <person name="Hippler M."/>
            <person name="Laroche J."/>
        </authorList>
    </citation>
    <scope>NUCLEOTIDE SEQUENCE [LARGE SCALE GENOMIC DNA]</scope>
    <source>
        <strain evidence="3 4">CCMP1005</strain>
    </source>
</reference>
<evidence type="ECO:0000259" key="2">
    <source>
        <dbReference type="PROSITE" id="PS50404"/>
    </source>
</evidence>
<evidence type="ECO:0000313" key="4">
    <source>
        <dbReference type="Proteomes" id="UP000266841"/>
    </source>
</evidence>
<dbReference type="EMBL" id="AGNL01010293">
    <property type="protein sequence ID" value="EJK69269.1"/>
    <property type="molecule type" value="Genomic_DNA"/>
</dbReference>
<dbReference type="Gene3D" id="1.20.1050.10">
    <property type="match status" value="1"/>
</dbReference>
<comment type="caution">
    <text evidence="3">The sequence shown here is derived from an EMBL/GenBank/DDBJ whole genome shotgun (WGS) entry which is preliminary data.</text>
</comment>
<dbReference type="SUPFAM" id="SSF47616">
    <property type="entry name" value="GST C-terminal domain-like"/>
    <property type="match status" value="1"/>
</dbReference>
<dbReference type="PANTHER" id="PTHR43968:SF14">
    <property type="entry name" value="GLUTATHIONE S-TRANSFERASE"/>
    <property type="match status" value="1"/>
</dbReference>
<name>K0SWD2_THAOC</name>
<dbReference type="Pfam" id="PF13410">
    <property type="entry name" value="GST_C_2"/>
    <property type="match status" value="1"/>
</dbReference>
<sequence>MLVRCLLAVASVKLARSFSPGARFESSAQLTTAGARFESSAQLKQATRFNLKDKPGATQMSMSSSAASLDQSWSGLQTLSSRTPVGAALDAEKEARERGVGAAFVQNKLRMFDSQEAPRLTLYRDHAGWCPYCQKTMLLIEEKEIPINIELVPMRSYGDKPQSFTRKVPSGLLPALGVQTSDGREQIITESQVIMDLLDQWHTVENGYRGMMPEESDTSGQARFRQLANLERQLFSFWCNLIFRPEGPSFGGGGMISKIMGGGGSPDMSGSMQGFLECMKTVDSELASTKGPWFFDFADHPTMIDFIYVSHVERMLASCAFWKGLDLRSDEYRSKLPSLNAWLDAFEKRECYLAFKSDYYTHVKDIPPQYGPGYDGGFENKRLAMQMNVLGKDGKSWELPLSFDDELQPLYRGPPLPICVLKAAGIQGDNEQVGVEGTSYEKSDPVKMDEACRHMAAWKLASNGANVAKFAARGGPGGSKNPRKTFGAELADPYASPDEQVIASVEDALQSVCIALLAPSNEHESALAGMRNDLEANITKEKGRDVASALCYLRDRTGVPRDLPLAAARQLRAHLNAAIDVLYK</sequence>
<keyword evidence="1" id="KW-0732">Signal</keyword>
<dbReference type="Pfam" id="PF13409">
    <property type="entry name" value="GST_N_2"/>
    <property type="match status" value="1"/>
</dbReference>
<organism evidence="3 4">
    <name type="scientific">Thalassiosira oceanica</name>
    <name type="common">Marine diatom</name>
    <dbReference type="NCBI Taxonomy" id="159749"/>
    <lineage>
        <taxon>Eukaryota</taxon>
        <taxon>Sar</taxon>
        <taxon>Stramenopiles</taxon>
        <taxon>Ochrophyta</taxon>
        <taxon>Bacillariophyta</taxon>
        <taxon>Coscinodiscophyceae</taxon>
        <taxon>Thalassiosirophycidae</taxon>
        <taxon>Thalassiosirales</taxon>
        <taxon>Thalassiosiraceae</taxon>
        <taxon>Thalassiosira</taxon>
    </lineage>
</organism>
<dbReference type="AlphaFoldDB" id="K0SWD2"/>
<dbReference type="GO" id="GO:0005737">
    <property type="term" value="C:cytoplasm"/>
    <property type="evidence" value="ECO:0007669"/>
    <property type="project" value="TreeGrafter"/>
</dbReference>
<accession>K0SWD2</accession>
<dbReference type="eggNOG" id="ENOG502SEJD">
    <property type="taxonomic scope" value="Eukaryota"/>
</dbReference>
<dbReference type="InterPro" id="IPR004045">
    <property type="entry name" value="Glutathione_S-Trfase_N"/>
</dbReference>
<dbReference type="InterPro" id="IPR036249">
    <property type="entry name" value="Thioredoxin-like_sf"/>
</dbReference>
<keyword evidence="4" id="KW-1185">Reference proteome</keyword>
<evidence type="ECO:0000256" key="1">
    <source>
        <dbReference type="SAM" id="SignalP"/>
    </source>
</evidence>
<dbReference type="CDD" id="cd00570">
    <property type="entry name" value="GST_N_family"/>
    <property type="match status" value="1"/>
</dbReference>
<dbReference type="PANTHER" id="PTHR43968">
    <property type="match status" value="1"/>
</dbReference>
<evidence type="ECO:0000313" key="3">
    <source>
        <dbReference type="EMBL" id="EJK69269.1"/>
    </source>
</evidence>
<dbReference type="Proteomes" id="UP000266841">
    <property type="component" value="Unassembled WGS sequence"/>
</dbReference>
<dbReference type="InterPro" id="IPR036282">
    <property type="entry name" value="Glutathione-S-Trfase_C_sf"/>
</dbReference>
<dbReference type="InterPro" id="IPR050983">
    <property type="entry name" value="GST_Omega/HSP26"/>
</dbReference>
<protein>
    <recommendedName>
        <fullName evidence="2">GST N-terminal domain-containing protein</fullName>
    </recommendedName>
</protein>
<feature type="chain" id="PRO_5003838090" description="GST N-terminal domain-containing protein" evidence="1">
    <location>
        <begin position="18"/>
        <end position="584"/>
    </location>
</feature>
<proteinExistence type="predicted"/>
<dbReference type="OrthoDB" id="4951845at2759"/>